<dbReference type="AlphaFoldDB" id="A0A2P2LWX0"/>
<organism evidence="2">
    <name type="scientific">Rhizophora mucronata</name>
    <name type="common">Asiatic mangrove</name>
    <dbReference type="NCBI Taxonomy" id="61149"/>
    <lineage>
        <taxon>Eukaryota</taxon>
        <taxon>Viridiplantae</taxon>
        <taxon>Streptophyta</taxon>
        <taxon>Embryophyta</taxon>
        <taxon>Tracheophyta</taxon>
        <taxon>Spermatophyta</taxon>
        <taxon>Magnoliopsida</taxon>
        <taxon>eudicotyledons</taxon>
        <taxon>Gunneridae</taxon>
        <taxon>Pentapetalae</taxon>
        <taxon>rosids</taxon>
        <taxon>fabids</taxon>
        <taxon>Malpighiales</taxon>
        <taxon>Rhizophoraceae</taxon>
        <taxon>Rhizophora</taxon>
    </lineage>
</organism>
<dbReference type="EMBL" id="GGEC01041978">
    <property type="protein sequence ID" value="MBX22462.1"/>
    <property type="molecule type" value="Transcribed_RNA"/>
</dbReference>
<name>A0A2P2LWX0_RHIMU</name>
<sequence length="43" mass="5081">MDLFQGFFFLLFFFGPGNANLTANKELSQNLRFLLKLGFRFFL</sequence>
<reference evidence="2" key="1">
    <citation type="submission" date="2018-02" db="EMBL/GenBank/DDBJ databases">
        <title>Rhizophora mucronata_Transcriptome.</title>
        <authorList>
            <person name="Meera S.P."/>
            <person name="Sreeshan A."/>
            <person name="Augustine A."/>
        </authorList>
    </citation>
    <scope>NUCLEOTIDE SEQUENCE</scope>
    <source>
        <tissue evidence="2">Leaf</tissue>
    </source>
</reference>
<evidence type="ECO:0000313" key="2">
    <source>
        <dbReference type="EMBL" id="MBX22462.1"/>
    </source>
</evidence>
<feature type="chain" id="PRO_5015138128" evidence="1">
    <location>
        <begin position="20"/>
        <end position="43"/>
    </location>
</feature>
<keyword evidence="1" id="KW-0732">Signal</keyword>
<feature type="signal peptide" evidence="1">
    <location>
        <begin position="1"/>
        <end position="19"/>
    </location>
</feature>
<accession>A0A2P2LWX0</accession>
<evidence type="ECO:0000256" key="1">
    <source>
        <dbReference type="SAM" id="SignalP"/>
    </source>
</evidence>
<proteinExistence type="predicted"/>
<protein>
    <submittedName>
        <fullName evidence="2">Sorbitol dehydrogenase</fullName>
    </submittedName>
</protein>